<dbReference type="InterPro" id="IPR052521">
    <property type="entry name" value="Cell_div_SPOR-domain"/>
</dbReference>
<name>A0ABT4M0E2_9BURK</name>
<evidence type="ECO:0000313" key="4">
    <source>
        <dbReference type="EMBL" id="MCZ4328779.1"/>
    </source>
</evidence>
<keyword evidence="2" id="KW-0472">Membrane</keyword>
<keyword evidence="2" id="KW-1133">Transmembrane helix</keyword>
<gene>
    <name evidence="4" type="ORF">O4H32_02270</name>
</gene>
<proteinExistence type="predicted"/>
<reference evidence="4" key="1">
    <citation type="submission" date="2022-12" db="EMBL/GenBank/DDBJ databases">
        <title>Bacterial isolates from different developmental stages of Nematostella vectensis.</title>
        <authorList>
            <person name="Fraune S."/>
        </authorList>
    </citation>
    <scope>NUCLEOTIDE SEQUENCE</scope>
    <source>
        <strain evidence="4">G21619-S1</strain>
    </source>
</reference>
<evidence type="ECO:0000256" key="2">
    <source>
        <dbReference type="SAM" id="Phobius"/>
    </source>
</evidence>
<dbReference type="InterPro" id="IPR007730">
    <property type="entry name" value="SPOR-like_dom"/>
</dbReference>
<dbReference type="EMBL" id="JAPWHE010000001">
    <property type="protein sequence ID" value="MCZ4328779.1"/>
    <property type="molecule type" value="Genomic_DNA"/>
</dbReference>
<dbReference type="PANTHER" id="PTHR38687:SF1">
    <property type="entry name" value="CELL DIVISION PROTEIN DEDD"/>
    <property type="match status" value="1"/>
</dbReference>
<feature type="compositionally biased region" description="Low complexity" evidence="1">
    <location>
        <begin position="80"/>
        <end position="89"/>
    </location>
</feature>
<feature type="compositionally biased region" description="Pro residues" evidence="1">
    <location>
        <begin position="139"/>
        <end position="151"/>
    </location>
</feature>
<dbReference type="PANTHER" id="PTHR38687">
    <property type="entry name" value="CELL DIVISION PROTEIN DEDD-RELATED"/>
    <property type="match status" value="1"/>
</dbReference>
<accession>A0ABT4M0E2</accession>
<dbReference type="SUPFAM" id="SSF110997">
    <property type="entry name" value="Sporulation related repeat"/>
    <property type="match status" value="1"/>
</dbReference>
<dbReference type="RefSeq" id="WP_269356284.1">
    <property type="nucleotide sequence ID" value="NZ_JAPWHE010000001.1"/>
</dbReference>
<dbReference type="Gene3D" id="3.30.70.1070">
    <property type="entry name" value="Sporulation related repeat"/>
    <property type="match status" value="1"/>
</dbReference>
<comment type="caution">
    <text evidence="4">The sequence shown here is derived from an EMBL/GenBank/DDBJ whole genome shotgun (WGS) entry which is preliminary data.</text>
</comment>
<keyword evidence="2" id="KW-0812">Transmembrane</keyword>
<keyword evidence="5" id="KW-1185">Reference proteome</keyword>
<dbReference type="PROSITE" id="PS51724">
    <property type="entry name" value="SPOR"/>
    <property type="match status" value="1"/>
</dbReference>
<evidence type="ECO:0000313" key="5">
    <source>
        <dbReference type="Proteomes" id="UP001068379"/>
    </source>
</evidence>
<dbReference type="Proteomes" id="UP001068379">
    <property type="component" value="Unassembled WGS sequence"/>
</dbReference>
<dbReference type="Pfam" id="PF05036">
    <property type="entry name" value="SPOR"/>
    <property type="match status" value="1"/>
</dbReference>
<evidence type="ECO:0000256" key="1">
    <source>
        <dbReference type="SAM" id="MobiDB-lite"/>
    </source>
</evidence>
<feature type="domain" description="SPOR" evidence="3">
    <location>
        <begin position="154"/>
        <end position="232"/>
    </location>
</feature>
<feature type="region of interest" description="Disordered" evidence="1">
    <location>
        <begin position="42"/>
        <end position="156"/>
    </location>
</feature>
<evidence type="ECO:0000259" key="3">
    <source>
        <dbReference type="PROSITE" id="PS51724"/>
    </source>
</evidence>
<organism evidence="4 5">
    <name type="scientific">Castellaniella denitrificans</name>
    <dbReference type="NCBI Taxonomy" id="56119"/>
    <lineage>
        <taxon>Bacteria</taxon>
        <taxon>Pseudomonadati</taxon>
        <taxon>Pseudomonadota</taxon>
        <taxon>Betaproteobacteria</taxon>
        <taxon>Burkholderiales</taxon>
        <taxon>Alcaligenaceae</taxon>
        <taxon>Castellaniella</taxon>
    </lineage>
</organism>
<feature type="compositionally biased region" description="Low complexity" evidence="1">
    <location>
        <begin position="129"/>
        <end position="138"/>
    </location>
</feature>
<protein>
    <submittedName>
        <fullName evidence="4">SPOR domain-containing protein</fullName>
    </submittedName>
</protein>
<feature type="transmembrane region" description="Helical" evidence="2">
    <location>
        <begin position="12"/>
        <end position="36"/>
    </location>
</feature>
<dbReference type="InterPro" id="IPR036680">
    <property type="entry name" value="SPOR-like_sf"/>
</dbReference>
<sequence length="232" mass="23896">MATRKKSSSKSGGAWFGLVLGMVLGVAAAVAVALFVTKAPMPFKDKASRNAPTTLLPDVKNAPDPNIALYGKDGPAGTRSSAQGGSAANPPAPAPEPGAAPENPLSDAIGQIIAGLDKPNTKPAPEPARAPTAPQTSQPIPPPPPPPPAARPAPGTQTTYYLQTGAFRSQKEAQAMLARVVLLGLPVRIETGESNGAPINRVRVGPFKGIDEMNRARTRLGDDKIESTVVRP</sequence>